<accession>A0A1X6YNA7</accession>
<protein>
    <recommendedName>
        <fullName evidence="3">TnsA endonuclease N-terminal domain-containing protein</fullName>
    </recommendedName>
</protein>
<dbReference type="Proteomes" id="UP000193570">
    <property type="component" value="Unassembled WGS sequence"/>
</dbReference>
<dbReference type="AlphaFoldDB" id="A0A1X6YNA7"/>
<evidence type="ECO:0000313" key="1">
    <source>
        <dbReference type="EMBL" id="SLN26328.1"/>
    </source>
</evidence>
<organism evidence="1 2">
    <name type="scientific">Roseivivax jejudonensis</name>
    <dbReference type="NCBI Taxonomy" id="1529041"/>
    <lineage>
        <taxon>Bacteria</taxon>
        <taxon>Pseudomonadati</taxon>
        <taxon>Pseudomonadota</taxon>
        <taxon>Alphaproteobacteria</taxon>
        <taxon>Rhodobacterales</taxon>
        <taxon>Roseobacteraceae</taxon>
        <taxon>Roseivivax</taxon>
    </lineage>
</organism>
<proteinExistence type="predicted"/>
<gene>
    <name evidence="1" type="ORF">ROJ8625_01055</name>
</gene>
<reference evidence="1 2" key="1">
    <citation type="submission" date="2017-03" db="EMBL/GenBank/DDBJ databases">
        <authorList>
            <person name="Afonso C.L."/>
            <person name="Miller P.J."/>
            <person name="Scott M.A."/>
            <person name="Spackman E."/>
            <person name="Goraichik I."/>
            <person name="Dimitrov K.M."/>
            <person name="Suarez D.L."/>
            <person name="Swayne D.E."/>
        </authorList>
    </citation>
    <scope>NUCLEOTIDE SEQUENCE [LARGE SCALE GENOMIC DNA]</scope>
    <source>
        <strain evidence="1 2">CECT 8625</strain>
    </source>
</reference>
<evidence type="ECO:0008006" key="3">
    <source>
        <dbReference type="Google" id="ProtNLM"/>
    </source>
</evidence>
<dbReference type="OrthoDB" id="7724038at2"/>
<dbReference type="EMBL" id="FWFK01000002">
    <property type="protein sequence ID" value="SLN26328.1"/>
    <property type="molecule type" value="Genomic_DNA"/>
</dbReference>
<keyword evidence="2" id="KW-1185">Reference proteome</keyword>
<name>A0A1X6YNA7_9RHOB</name>
<evidence type="ECO:0000313" key="2">
    <source>
        <dbReference type="Proteomes" id="UP000193570"/>
    </source>
</evidence>
<dbReference type="RefSeq" id="WP_085790824.1">
    <property type="nucleotide sequence ID" value="NZ_FWFK01000002.1"/>
</dbReference>
<sequence>MSYFLDEETGRHPTGKKPALQVAPIHGVLPYDGCRNPMTRSTVSSRVSATFALPATNGVPKVFHFESKSEFAVALDALLDPSVFGLEVQLPPVRYWCRTSQKRRSHHFDMRLTFDDGLRRAVFVRNGDSLSKRKTQDEIEDIFNAIPEDFADEAIVVNGDHFTRAYRDNLRRIWEASAEEDADADERLEEAARTTNYWLLQDLIKKSDLRSPRAFGAALRLLGRRILRADWHAVIGVHSRIELNA</sequence>